<accession>A0A0D7AX98</accession>
<dbReference type="AlphaFoldDB" id="A0A0D7AX98"/>
<feature type="non-terminal residue" evidence="1">
    <location>
        <position position="164"/>
    </location>
</feature>
<name>A0A0D7AX98_9AGAR</name>
<dbReference type="STRING" id="1314674.A0A0D7AX98"/>
<evidence type="ECO:0000313" key="2">
    <source>
        <dbReference type="Proteomes" id="UP000054007"/>
    </source>
</evidence>
<evidence type="ECO:0000313" key="1">
    <source>
        <dbReference type="EMBL" id="KIY61906.1"/>
    </source>
</evidence>
<organism evidence="1 2">
    <name type="scientific">Cylindrobasidium torrendii FP15055 ss-10</name>
    <dbReference type="NCBI Taxonomy" id="1314674"/>
    <lineage>
        <taxon>Eukaryota</taxon>
        <taxon>Fungi</taxon>
        <taxon>Dikarya</taxon>
        <taxon>Basidiomycota</taxon>
        <taxon>Agaricomycotina</taxon>
        <taxon>Agaricomycetes</taxon>
        <taxon>Agaricomycetidae</taxon>
        <taxon>Agaricales</taxon>
        <taxon>Marasmiineae</taxon>
        <taxon>Physalacriaceae</taxon>
        <taxon>Cylindrobasidium</taxon>
    </lineage>
</organism>
<keyword evidence="2" id="KW-1185">Reference proteome</keyword>
<protein>
    <submittedName>
        <fullName evidence="1">Uncharacterized protein</fullName>
    </submittedName>
</protein>
<gene>
    <name evidence="1" type="ORF">CYLTODRAFT_362222</name>
</gene>
<proteinExistence type="predicted"/>
<dbReference type="EMBL" id="KN880852">
    <property type="protein sequence ID" value="KIY61906.1"/>
    <property type="molecule type" value="Genomic_DNA"/>
</dbReference>
<sequence length="164" mass="18723">MDVEDSVAYYEPYDQIMPKKQVDLLQLWDFFGVPHECVKQLWGRVLPIIGFEINARALTATLPPTLKAELVTALREFAASRQRRLHEFHEIAGWSNWSFNVFPLLKPGLANVYAKVAGKKNPNASVYINCAVKDNLTWMADHIEQSSGTFFFENIDWHPLGDAD</sequence>
<dbReference type="Proteomes" id="UP000054007">
    <property type="component" value="Unassembled WGS sequence"/>
</dbReference>
<reference evidence="1 2" key="1">
    <citation type="journal article" date="2015" name="Fungal Genet. Biol.">
        <title>Evolution of novel wood decay mechanisms in Agaricales revealed by the genome sequences of Fistulina hepatica and Cylindrobasidium torrendii.</title>
        <authorList>
            <person name="Floudas D."/>
            <person name="Held B.W."/>
            <person name="Riley R."/>
            <person name="Nagy L.G."/>
            <person name="Koehler G."/>
            <person name="Ransdell A.S."/>
            <person name="Younus H."/>
            <person name="Chow J."/>
            <person name="Chiniquy J."/>
            <person name="Lipzen A."/>
            <person name="Tritt A."/>
            <person name="Sun H."/>
            <person name="Haridas S."/>
            <person name="LaButti K."/>
            <person name="Ohm R.A."/>
            <person name="Kues U."/>
            <person name="Blanchette R.A."/>
            <person name="Grigoriev I.V."/>
            <person name="Minto R.E."/>
            <person name="Hibbett D.S."/>
        </authorList>
    </citation>
    <scope>NUCLEOTIDE SEQUENCE [LARGE SCALE GENOMIC DNA]</scope>
    <source>
        <strain evidence="1 2">FP15055 ss-10</strain>
    </source>
</reference>
<dbReference type="OrthoDB" id="198652at2759"/>